<organism evidence="1 2">
    <name type="scientific">Prunus persica</name>
    <name type="common">Peach</name>
    <name type="synonym">Amygdalus persica</name>
    <dbReference type="NCBI Taxonomy" id="3760"/>
    <lineage>
        <taxon>Eukaryota</taxon>
        <taxon>Viridiplantae</taxon>
        <taxon>Streptophyta</taxon>
        <taxon>Embryophyta</taxon>
        <taxon>Tracheophyta</taxon>
        <taxon>Spermatophyta</taxon>
        <taxon>Magnoliopsida</taxon>
        <taxon>eudicotyledons</taxon>
        <taxon>Gunneridae</taxon>
        <taxon>Pentapetalae</taxon>
        <taxon>rosids</taxon>
        <taxon>fabids</taxon>
        <taxon>Rosales</taxon>
        <taxon>Rosaceae</taxon>
        <taxon>Amygdaloideae</taxon>
        <taxon>Amygdaleae</taxon>
        <taxon>Prunus</taxon>
    </lineage>
</organism>
<sequence length="39" mass="4536">MLALVAASSFLTMFMRGIHHSSPHKVKHVCRTLYWKYMG</sequence>
<dbReference type="AlphaFoldDB" id="A0A251QSS8"/>
<dbReference type="Gramene" id="ONI26808">
    <property type="protein sequence ID" value="ONI26808"/>
    <property type="gene ID" value="PRUPE_1G047200"/>
</dbReference>
<evidence type="ECO:0000313" key="2">
    <source>
        <dbReference type="Proteomes" id="UP000006882"/>
    </source>
</evidence>
<name>A0A251QSS8_PRUPE</name>
<proteinExistence type="predicted"/>
<accession>A0A251QSS8</accession>
<dbReference type="EMBL" id="CM007651">
    <property type="protein sequence ID" value="ONI26808.1"/>
    <property type="molecule type" value="Genomic_DNA"/>
</dbReference>
<reference evidence="1 2" key="1">
    <citation type="journal article" date="2013" name="Nat. Genet.">
        <title>The high-quality draft genome of peach (Prunus persica) identifies unique patterns of genetic diversity, domestication and genome evolution.</title>
        <authorList>
            <consortium name="International Peach Genome Initiative"/>
            <person name="Verde I."/>
            <person name="Abbott A.G."/>
            <person name="Scalabrin S."/>
            <person name="Jung S."/>
            <person name="Shu S."/>
            <person name="Marroni F."/>
            <person name="Zhebentyayeva T."/>
            <person name="Dettori M.T."/>
            <person name="Grimwood J."/>
            <person name="Cattonaro F."/>
            <person name="Zuccolo A."/>
            <person name="Rossini L."/>
            <person name="Jenkins J."/>
            <person name="Vendramin E."/>
            <person name="Meisel L.A."/>
            <person name="Decroocq V."/>
            <person name="Sosinski B."/>
            <person name="Prochnik S."/>
            <person name="Mitros T."/>
            <person name="Policriti A."/>
            <person name="Cipriani G."/>
            <person name="Dondini L."/>
            <person name="Ficklin S."/>
            <person name="Goodstein D.M."/>
            <person name="Xuan P."/>
            <person name="Del Fabbro C."/>
            <person name="Aramini V."/>
            <person name="Copetti D."/>
            <person name="Gonzalez S."/>
            <person name="Horner D.S."/>
            <person name="Falchi R."/>
            <person name="Lucas S."/>
            <person name="Mica E."/>
            <person name="Maldonado J."/>
            <person name="Lazzari B."/>
            <person name="Bielenberg D."/>
            <person name="Pirona R."/>
            <person name="Miculan M."/>
            <person name="Barakat A."/>
            <person name="Testolin R."/>
            <person name="Stella A."/>
            <person name="Tartarini S."/>
            <person name="Tonutti P."/>
            <person name="Arus P."/>
            <person name="Orellana A."/>
            <person name="Wells C."/>
            <person name="Main D."/>
            <person name="Vizzotto G."/>
            <person name="Silva H."/>
            <person name="Salamini F."/>
            <person name="Schmutz J."/>
            <person name="Morgante M."/>
            <person name="Rokhsar D.S."/>
        </authorList>
    </citation>
    <scope>NUCLEOTIDE SEQUENCE [LARGE SCALE GENOMIC DNA]</scope>
    <source>
        <strain evidence="2">cv. Nemared</strain>
    </source>
</reference>
<dbReference type="Proteomes" id="UP000006882">
    <property type="component" value="Chromosome G1"/>
</dbReference>
<evidence type="ECO:0000313" key="1">
    <source>
        <dbReference type="EMBL" id="ONI26808.1"/>
    </source>
</evidence>
<gene>
    <name evidence="1" type="ORF">PRUPE_1G047200</name>
</gene>
<keyword evidence="2" id="KW-1185">Reference proteome</keyword>
<protein>
    <submittedName>
        <fullName evidence="1">Uncharacterized protein</fullName>
    </submittedName>
</protein>